<dbReference type="GO" id="GO:0016012">
    <property type="term" value="C:sarcoglycan complex"/>
    <property type="evidence" value="ECO:0007669"/>
    <property type="project" value="InterPro"/>
</dbReference>
<comment type="subcellular location">
    <subcellularLocation>
        <location evidence="2">Cell membrane</location>
        <location evidence="2">Sarcolemma</location>
        <topology evidence="2">Single-pass type II membrane protein</topology>
    </subcellularLocation>
    <subcellularLocation>
        <location evidence="1">Cytoplasm</location>
        <location evidence="1">Cytoskeleton</location>
    </subcellularLocation>
</comment>
<dbReference type="Pfam" id="PF04790">
    <property type="entry name" value="Sarcoglycan_1"/>
    <property type="match status" value="1"/>
</dbReference>
<keyword evidence="11" id="KW-0325">Glycoprotein</keyword>
<evidence type="ECO:0000256" key="3">
    <source>
        <dbReference type="ARBA" id="ARBA00007574"/>
    </source>
</evidence>
<evidence type="ECO:0000313" key="15">
    <source>
        <dbReference type="Proteomes" id="UP000515152"/>
    </source>
</evidence>
<proteinExistence type="inferred from homology"/>
<dbReference type="GO" id="GO:0005856">
    <property type="term" value="C:cytoskeleton"/>
    <property type="evidence" value="ECO:0007669"/>
    <property type="project" value="UniProtKB-SubCell"/>
</dbReference>
<feature type="region of interest" description="Disordered" evidence="13">
    <location>
        <begin position="403"/>
        <end position="444"/>
    </location>
</feature>
<keyword evidence="5" id="KW-0963">Cytoplasm</keyword>
<evidence type="ECO:0000256" key="14">
    <source>
        <dbReference type="SAM" id="Phobius"/>
    </source>
</evidence>
<evidence type="ECO:0000256" key="4">
    <source>
        <dbReference type="ARBA" id="ARBA00022475"/>
    </source>
</evidence>
<evidence type="ECO:0000256" key="1">
    <source>
        <dbReference type="ARBA" id="ARBA00004245"/>
    </source>
</evidence>
<dbReference type="OrthoDB" id="496749at2759"/>
<dbReference type="KEGG" id="char:105900348"/>
<name>A0A6P8FQD6_CLUHA</name>
<evidence type="ECO:0000256" key="10">
    <source>
        <dbReference type="ARBA" id="ARBA00023157"/>
    </source>
</evidence>
<evidence type="ECO:0000256" key="6">
    <source>
        <dbReference type="ARBA" id="ARBA00022692"/>
    </source>
</evidence>
<keyword evidence="6 14" id="KW-0812">Transmembrane</keyword>
<evidence type="ECO:0000256" key="13">
    <source>
        <dbReference type="SAM" id="MobiDB-lite"/>
    </source>
</evidence>
<keyword evidence="4" id="KW-1003">Cell membrane</keyword>
<keyword evidence="8 14" id="KW-1133">Transmembrane helix</keyword>
<accession>A0A6P8FQD6</accession>
<dbReference type="PANTHER" id="PTHR12939:SF6">
    <property type="entry name" value="DELTA-SARCOGLYCAN"/>
    <property type="match status" value="1"/>
</dbReference>
<dbReference type="Proteomes" id="UP000515152">
    <property type="component" value="Chromosome 8"/>
</dbReference>
<comment type="similarity">
    <text evidence="3">Belongs to the sarcoglycan beta/delta/gamma/zeta family.</text>
</comment>
<dbReference type="InterPro" id="IPR039972">
    <property type="entry name" value="Sarcoglycan_gamma/delta/zeta"/>
</dbReference>
<evidence type="ECO:0000256" key="8">
    <source>
        <dbReference type="ARBA" id="ARBA00022989"/>
    </source>
</evidence>
<keyword evidence="9 14" id="KW-0472">Membrane</keyword>
<keyword evidence="10" id="KW-1015">Disulfide bond</keyword>
<sequence>MTQEQCPHRNNVQSSETPHVYKVGIYGWRKRCLYFFVLLLMILILVNLALTIWILKVMNFTIDGMGHLRITERGLKLEGTSEFLQPLYAKEIHSTPGNPLYLQSSKNISVNILNNENRLVTQLTAGSHGVQAHGKMLEVKSSSGKLLFSANDQEVVVGAERLRVMGAEGAVFTSSVETSHVRAEPFKELRLESPTRSLYMEAPKGVEIHAEAGDIEATCRSDLRLQSVDGAIVLEARKIKLLRLPEGVASSSPSRQTVGLRCVLCSNGILFLSQGRKLAPHVQMSNQACILGTASRIPYSPTPDSLPMLLSGPSFHTVAEAMRMRIINMQTLQTSMHRLTSNTGLVAKPTKGGGRCVELLEMKELPGTLPLLWHTGLCGVWRDRHGRHDFILIHSRNHIIQRTGSTYPSTAAEKSRSTPRRAAPHPAGSNLAKHTALTQNPLTG</sequence>
<dbReference type="AlphaFoldDB" id="A0A6P8FQD6"/>
<dbReference type="InterPro" id="IPR006875">
    <property type="entry name" value="Sarcoglycan"/>
</dbReference>
<dbReference type="RefSeq" id="XP_031428574.1">
    <property type="nucleotide sequence ID" value="XM_031572714.2"/>
</dbReference>
<evidence type="ECO:0000256" key="7">
    <source>
        <dbReference type="ARBA" id="ARBA00022968"/>
    </source>
</evidence>
<feature type="transmembrane region" description="Helical" evidence="14">
    <location>
        <begin position="32"/>
        <end position="55"/>
    </location>
</feature>
<keyword evidence="7" id="KW-0735">Signal-anchor</keyword>
<evidence type="ECO:0000256" key="12">
    <source>
        <dbReference type="ARBA" id="ARBA00023212"/>
    </source>
</evidence>
<dbReference type="GeneID" id="105900348"/>
<gene>
    <name evidence="16" type="primary">LOC105900348</name>
</gene>
<dbReference type="GO" id="GO:0048738">
    <property type="term" value="P:cardiac muscle tissue development"/>
    <property type="evidence" value="ECO:0007669"/>
    <property type="project" value="TreeGrafter"/>
</dbReference>
<dbReference type="GO" id="GO:0060047">
    <property type="term" value="P:heart contraction"/>
    <property type="evidence" value="ECO:0007669"/>
    <property type="project" value="TreeGrafter"/>
</dbReference>
<keyword evidence="12" id="KW-0206">Cytoskeleton</keyword>
<organism evidence="15 16">
    <name type="scientific">Clupea harengus</name>
    <name type="common">Atlantic herring</name>
    <dbReference type="NCBI Taxonomy" id="7950"/>
    <lineage>
        <taxon>Eukaryota</taxon>
        <taxon>Metazoa</taxon>
        <taxon>Chordata</taxon>
        <taxon>Craniata</taxon>
        <taxon>Vertebrata</taxon>
        <taxon>Euteleostomi</taxon>
        <taxon>Actinopterygii</taxon>
        <taxon>Neopterygii</taxon>
        <taxon>Teleostei</taxon>
        <taxon>Clupei</taxon>
        <taxon>Clupeiformes</taxon>
        <taxon>Clupeoidei</taxon>
        <taxon>Clupeidae</taxon>
        <taxon>Clupea</taxon>
    </lineage>
</organism>
<evidence type="ECO:0000256" key="2">
    <source>
        <dbReference type="ARBA" id="ARBA00004274"/>
    </source>
</evidence>
<evidence type="ECO:0000256" key="5">
    <source>
        <dbReference type="ARBA" id="ARBA00022490"/>
    </source>
</evidence>
<dbReference type="PANTHER" id="PTHR12939">
    <property type="entry name" value="SARCOGLYCAN"/>
    <property type="match status" value="1"/>
</dbReference>
<protein>
    <submittedName>
        <fullName evidence="16">Delta-sarcoglycan</fullName>
    </submittedName>
</protein>
<evidence type="ECO:0000256" key="11">
    <source>
        <dbReference type="ARBA" id="ARBA00023180"/>
    </source>
</evidence>
<dbReference type="GO" id="GO:0042383">
    <property type="term" value="C:sarcolemma"/>
    <property type="evidence" value="ECO:0007669"/>
    <property type="project" value="UniProtKB-SubCell"/>
</dbReference>
<evidence type="ECO:0000256" key="9">
    <source>
        <dbReference type="ARBA" id="ARBA00023136"/>
    </source>
</evidence>
<reference evidence="16" key="1">
    <citation type="submission" date="2025-08" db="UniProtKB">
        <authorList>
            <consortium name="RefSeq"/>
        </authorList>
    </citation>
    <scope>IDENTIFICATION</scope>
</reference>
<evidence type="ECO:0000313" key="16">
    <source>
        <dbReference type="RefSeq" id="XP_031428574.1"/>
    </source>
</evidence>
<keyword evidence="15" id="KW-1185">Reference proteome</keyword>